<reference evidence="3 4" key="1">
    <citation type="journal article" date="2013" name="Curr. Biol.">
        <title>The Genome of the Foraminiferan Reticulomyxa filosa.</title>
        <authorList>
            <person name="Glockner G."/>
            <person name="Hulsmann N."/>
            <person name="Schleicher M."/>
            <person name="Noegel A.A."/>
            <person name="Eichinger L."/>
            <person name="Gallinger C."/>
            <person name="Pawlowski J."/>
            <person name="Sierra R."/>
            <person name="Euteneuer U."/>
            <person name="Pillet L."/>
            <person name="Moustafa A."/>
            <person name="Platzer M."/>
            <person name="Groth M."/>
            <person name="Szafranski K."/>
            <person name="Schliwa M."/>
        </authorList>
    </citation>
    <scope>NUCLEOTIDE SEQUENCE [LARGE SCALE GENOMIC DNA]</scope>
</reference>
<accession>X6NR46</accession>
<evidence type="ECO:0000256" key="2">
    <source>
        <dbReference type="SAM" id="SignalP"/>
    </source>
</evidence>
<feature type="compositionally biased region" description="Low complexity" evidence="1">
    <location>
        <begin position="55"/>
        <end position="75"/>
    </location>
</feature>
<evidence type="ECO:0000313" key="4">
    <source>
        <dbReference type="Proteomes" id="UP000023152"/>
    </source>
</evidence>
<protein>
    <submittedName>
        <fullName evidence="3">Uncharacterized protein</fullName>
    </submittedName>
</protein>
<feature type="region of interest" description="Disordered" evidence="1">
    <location>
        <begin position="120"/>
        <end position="166"/>
    </location>
</feature>
<feature type="compositionally biased region" description="Low complexity" evidence="1">
    <location>
        <begin position="120"/>
        <end position="139"/>
    </location>
</feature>
<gene>
    <name evidence="3" type="ORF">RFI_08662</name>
</gene>
<feature type="compositionally biased region" description="Gly residues" evidence="1">
    <location>
        <begin position="76"/>
        <end position="85"/>
    </location>
</feature>
<dbReference type="AlphaFoldDB" id="X6NR46"/>
<feature type="chain" id="PRO_5004976055" evidence="2">
    <location>
        <begin position="29"/>
        <end position="217"/>
    </location>
</feature>
<proteinExistence type="predicted"/>
<name>X6NR46_RETFI</name>
<keyword evidence="2" id="KW-0732">Signal</keyword>
<dbReference type="Proteomes" id="UP000023152">
    <property type="component" value="Unassembled WGS sequence"/>
</dbReference>
<feature type="region of interest" description="Disordered" evidence="1">
    <location>
        <begin position="50"/>
        <end position="87"/>
    </location>
</feature>
<evidence type="ECO:0000256" key="1">
    <source>
        <dbReference type="SAM" id="MobiDB-lite"/>
    </source>
</evidence>
<comment type="caution">
    <text evidence="3">The sequence shown here is derived from an EMBL/GenBank/DDBJ whole genome shotgun (WGS) entry which is preliminary data.</text>
</comment>
<dbReference type="EMBL" id="ASPP01006657">
    <property type="protein sequence ID" value="ETO28471.1"/>
    <property type="molecule type" value="Genomic_DNA"/>
</dbReference>
<keyword evidence="4" id="KW-1185">Reference proteome</keyword>
<sequence>MFIFNLNWSTIAFQLLQLIIFVVRTVESQQHLIDELTLQNKELKGEIEKLKEQVTSSTKSQPAPATTATKTPTPNNGGGGGGGIDNGVSQNAAASMLAAKLGGMIKRPLQSANVNASATASTTTTAATTGTAATTPSKSTNEDSSNLTSGAEEDGTSSTTPRLEPDHERILKKYEMMLKLGISVHGAIGRMTQDGIDKDIIKQFKIKHAGFFFFFFF</sequence>
<organism evidence="3 4">
    <name type="scientific">Reticulomyxa filosa</name>
    <dbReference type="NCBI Taxonomy" id="46433"/>
    <lineage>
        <taxon>Eukaryota</taxon>
        <taxon>Sar</taxon>
        <taxon>Rhizaria</taxon>
        <taxon>Retaria</taxon>
        <taxon>Foraminifera</taxon>
        <taxon>Monothalamids</taxon>
        <taxon>Reticulomyxidae</taxon>
        <taxon>Reticulomyxa</taxon>
    </lineage>
</organism>
<feature type="signal peptide" evidence="2">
    <location>
        <begin position="1"/>
        <end position="28"/>
    </location>
</feature>
<evidence type="ECO:0000313" key="3">
    <source>
        <dbReference type="EMBL" id="ETO28471.1"/>
    </source>
</evidence>